<evidence type="ECO:0000313" key="1">
    <source>
        <dbReference type="EnsemblProtists" id="HpaP805568"/>
    </source>
</evidence>
<dbReference type="EnsemblProtists" id="HpaT805568">
    <property type="protein sequence ID" value="HpaP805568"/>
    <property type="gene ID" value="HpaG805568"/>
</dbReference>
<dbReference type="VEuPathDB" id="FungiDB:HpaG805569"/>
<dbReference type="AlphaFoldDB" id="M4BGP3"/>
<name>M4BGP3_HYAAE</name>
<organism evidence="1 2">
    <name type="scientific">Hyaloperonospora arabidopsidis (strain Emoy2)</name>
    <name type="common">Downy mildew agent</name>
    <name type="synonym">Peronospora arabidopsidis</name>
    <dbReference type="NCBI Taxonomy" id="559515"/>
    <lineage>
        <taxon>Eukaryota</taxon>
        <taxon>Sar</taxon>
        <taxon>Stramenopiles</taxon>
        <taxon>Oomycota</taxon>
        <taxon>Peronosporomycetes</taxon>
        <taxon>Peronosporales</taxon>
        <taxon>Peronosporaceae</taxon>
        <taxon>Hyaloperonospora</taxon>
    </lineage>
</organism>
<reference evidence="1" key="2">
    <citation type="submission" date="2015-06" db="UniProtKB">
        <authorList>
            <consortium name="EnsemblProtists"/>
        </authorList>
    </citation>
    <scope>IDENTIFICATION</scope>
    <source>
        <strain evidence="1">Emoy2</strain>
    </source>
</reference>
<evidence type="ECO:0000313" key="2">
    <source>
        <dbReference type="Proteomes" id="UP000011713"/>
    </source>
</evidence>
<reference evidence="2" key="1">
    <citation type="journal article" date="2010" name="Science">
        <title>Signatures of adaptation to obligate biotrophy in the Hyaloperonospora arabidopsidis genome.</title>
        <authorList>
            <person name="Baxter L."/>
            <person name="Tripathy S."/>
            <person name="Ishaque N."/>
            <person name="Boot N."/>
            <person name="Cabral A."/>
            <person name="Kemen E."/>
            <person name="Thines M."/>
            <person name="Ah-Fong A."/>
            <person name="Anderson R."/>
            <person name="Badejoko W."/>
            <person name="Bittner-Eddy P."/>
            <person name="Boore J.L."/>
            <person name="Chibucos M.C."/>
            <person name="Coates M."/>
            <person name="Dehal P."/>
            <person name="Delehaunty K."/>
            <person name="Dong S."/>
            <person name="Downton P."/>
            <person name="Dumas B."/>
            <person name="Fabro G."/>
            <person name="Fronick C."/>
            <person name="Fuerstenberg S.I."/>
            <person name="Fulton L."/>
            <person name="Gaulin E."/>
            <person name="Govers F."/>
            <person name="Hughes L."/>
            <person name="Humphray S."/>
            <person name="Jiang R.H."/>
            <person name="Judelson H."/>
            <person name="Kamoun S."/>
            <person name="Kyung K."/>
            <person name="Meijer H."/>
            <person name="Minx P."/>
            <person name="Morris P."/>
            <person name="Nelson J."/>
            <person name="Phuntumart V."/>
            <person name="Qutob D."/>
            <person name="Rehmany A."/>
            <person name="Rougon-Cardoso A."/>
            <person name="Ryden P."/>
            <person name="Torto-Alalibo T."/>
            <person name="Studholme D."/>
            <person name="Wang Y."/>
            <person name="Win J."/>
            <person name="Wood J."/>
            <person name="Clifton S.W."/>
            <person name="Rogers J."/>
            <person name="Van den Ackerveken G."/>
            <person name="Jones J.D."/>
            <person name="McDowell J.M."/>
            <person name="Beynon J."/>
            <person name="Tyler B.M."/>
        </authorList>
    </citation>
    <scope>NUCLEOTIDE SEQUENCE [LARGE SCALE GENOMIC DNA]</scope>
    <source>
        <strain evidence="2">Emoy2</strain>
    </source>
</reference>
<proteinExistence type="predicted"/>
<sequence>MNVRKNPHRSVFILFDTFYHAPSTVNSLFFGNSAYHDHERGIKTNLRRRSIDQINDP</sequence>
<protein>
    <submittedName>
        <fullName evidence="1">Uncharacterized protein</fullName>
    </submittedName>
</protein>
<dbReference type="Proteomes" id="UP000011713">
    <property type="component" value="Unassembled WGS sequence"/>
</dbReference>
<dbReference type="InParanoid" id="M4BGP3"/>
<accession>M4BGP3</accession>
<dbReference type="EnsemblProtists" id="HpaT805569">
    <property type="protein sequence ID" value="HpaP805569"/>
    <property type="gene ID" value="HpaG805569"/>
</dbReference>
<keyword evidence="2" id="KW-1185">Reference proteome</keyword>
<dbReference type="EMBL" id="JH598238">
    <property type="status" value="NOT_ANNOTATED_CDS"/>
    <property type="molecule type" value="Genomic_DNA"/>
</dbReference>
<dbReference type="HOGENOM" id="CLU_3000522_0_0_1"/>